<protein>
    <submittedName>
        <fullName evidence="2">Uncharacterized protein</fullName>
    </submittedName>
</protein>
<reference evidence="2 3" key="1">
    <citation type="submission" date="2024-01" db="EMBL/GenBank/DDBJ databases">
        <title>Genome assemblies of Stephania.</title>
        <authorList>
            <person name="Yang L."/>
        </authorList>
    </citation>
    <scope>NUCLEOTIDE SEQUENCE [LARGE SCALE GENOMIC DNA]</scope>
    <source>
        <strain evidence="2">YNDBR</strain>
        <tissue evidence="2">Leaf</tissue>
    </source>
</reference>
<name>A0AAP0HRN7_9MAGN</name>
<evidence type="ECO:0000313" key="2">
    <source>
        <dbReference type="EMBL" id="KAK9098818.1"/>
    </source>
</evidence>
<evidence type="ECO:0000256" key="1">
    <source>
        <dbReference type="SAM" id="MobiDB-lite"/>
    </source>
</evidence>
<feature type="region of interest" description="Disordered" evidence="1">
    <location>
        <begin position="23"/>
        <end position="45"/>
    </location>
</feature>
<sequence>MAADSGAATRPMAGRRCGSTSIAALGGARGSSGSNAGEQAAAPAREMVGSAAIAGECGDATQRGEMAAAAGAGGAGEDASSMARWRGFRSVDEIATTRWRT</sequence>
<dbReference type="AlphaFoldDB" id="A0AAP0HRN7"/>
<dbReference type="Proteomes" id="UP001420932">
    <property type="component" value="Unassembled WGS sequence"/>
</dbReference>
<feature type="compositionally biased region" description="Low complexity" evidence="1">
    <location>
        <begin position="23"/>
        <end position="37"/>
    </location>
</feature>
<accession>A0AAP0HRN7</accession>
<organism evidence="2 3">
    <name type="scientific">Stephania yunnanensis</name>
    <dbReference type="NCBI Taxonomy" id="152371"/>
    <lineage>
        <taxon>Eukaryota</taxon>
        <taxon>Viridiplantae</taxon>
        <taxon>Streptophyta</taxon>
        <taxon>Embryophyta</taxon>
        <taxon>Tracheophyta</taxon>
        <taxon>Spermatophyta</taxon>
        <taxon>Magnoliopsida</taxon>
        <taxon>Ranunculales</taxon>
        <taxon>Menispermaceae</taxon>
        <taxon>Menispermoideae</taxon>
        <taxon>Cissampelideae</taxon>
        <taxon>Stephania</taxon>
    </lineage>
</organism>
<gene>
    <name evidence="2" type="ORF">Syun_025863</name>
</gene>
<dbReference type="EMBL" id="JBBNAF010000011">
    <property type="protein sequence ID" value="KAK9098818.1"/>
    <property type="molecule type" value="Genomic_DNA"/>
</dbReference>
<proteinExistence type="predicted"/>
<comment type="caution">
    <text evidence="2">The sequence shown here is derived from an EMBL/GenBank/DDBJ whole genome shotgun (WGS) entry which is preliminary data.</text>
</comment>
<evidence type="ECO:0000313" key="3">
    <source>
        <dbReference type="Proteomes" id="UP001420932"/>
    </source>
</evidence>
<keyword evidence="3" id="KW-1185">Reference proteome</keyword>